<proteinExistence type="predicted"/>
<dbReference type="AlphaFoldDB" id="A0A1N6UML3"/>
<evidence type="ECO:0000259" key="5">
    <source>
        <dbReference type="SMART" id="SM00563"/>
    </source>
</evidence>
<evidence type="ECO:0000256" key="3">
    <source>
        <dbReference type="ARBA" id="ARBA00023315"/>
    </source>
</evidence>
<dbReference type="SUPFAM" id="SSF69593">
    <property type="entry name" value="Glycerol-3-phosphate (1)-acyltransferase"/>
    <property type="match status" value="1"/>
</dbReference>
<dbReference type="SMART" id="SM00563">
    <property type="entry name" value="PlsC"/>
    <property type="match status" value="1"/>
</dbReference>
<keyword evidence="3 6" id="KW-0012">Acyltransferase</keyword>
<dbReference type="RefSeq" id="WP_143559205.1">
    <property type="nucleotide sequence ID" value="NZ_FTMS01000012.1"/>
</dbReference>
<evidence type="ECO:0000313" key="6">
    <source>
        <dbReference type="EMBL" id="SIQ66864.1"/>
    </source>
</evidence>
<dbReference type="Pfam" id="PF01553">
    <property type="entry name" value="Acyltransferase"/>
    <property type="match status" value="1"/>
</dbReference>
<dbReference type="GO" id="GO:0006654">
    <property type="term" value="P:phosphatidic acid biosynthetic process"/>
    <property type="evidence" value="ECO:0007669"/>
    <property type="project" value="TreeGrafter"/>
</dbReference>
<dbReference type="PANTHER" id="PTHR10434">
    <property type="entry name" value="1-ACYL-SN-GLYCEROL-3-PHOSPHATE ACYLTRANSFERASE"/>
    <property type="match status" value="1"/>
</dbReference>
<sequence length="237" mass="26973">MVQRVSRGIVNGLILVLLRVFFVVDCRELKKIPRQGPAILASNHTTNFEGPIYYTLLRGRRVTALGKKELWKNPLTRFLMQVWDIIPLNRSGPDRKAFRRAKMALDQGAFLGIAPEGTRSMSGELQKGRPGAAMLAVEAQVPIIPMVQWGVKDLFRNLRRFRRTPIHFAVGEAFSVRVPRDRKLTAGELRQITDEIMFQMALVMPERYRGYYRDLSKMTTRFISGGATPRSAMIVVT</sequence>
<keyword evidence="4" id="KW-0812">Transmembrane</keyword>
<keyword evidence="4" id="KW-1133">Transmembrane helix</keyword>
<feature type="domain" description="Phospholipid/glycerol acyltransferase" evidence="5">
    <location>
        <begin position="38"/>
        <end position="151"/>
    </location>
</feature>
<evidence type="ECO:0000256" key="4">
    <source>
        <dbReference type="SAM" id="Phobius"/>
    </source>
</evidence>
<keyword evidence="4" id="KW-0472">Membrane</keyword>
<dbReference type="OrthoDB" id="9803035at2"/>
<reference evidence="7" key="1">
    <citation type="submission" date="2017-01" db="EMBL/GenBank/DDBJ databases">
        <authorList>
            <person name="Varghese N."/>
            <person name="Submissions S."/>
        </authorList>
    </citation>
    <scope>NUCLEOTIDE SEQUENCE [LARGE SCALE GENOMIC DNA]</scope>
    <source>
        <strain evidence="7">ASpG1</strain>
    </source>
</reference>
<dbReference type="Proteomes" id="UP000186400">
    <property type="component" value="Unassembled WGS sequence"/>
</dbReference>
<dbReference type="PANTHER" id="PTHR10434:SF11">
    <property type="entry name" value="1-ACYL-SN-GLYCEROL-3-PHOSPHATE ACYLTRANSFERASE"/>
    <property type="match status" value="1"/>
</dbReference>
<dbReference type="STRING" id="159291.SAMN05920897_112120"/>
<keyword evidence="2 6" id="KW-0808">Transferase</keyword>
<dbReference type="CDD" id="cd07989">
    <property type="entry name" value="LPLAT_AGPAT-like"/>
    <property type="match status" value="1"/>
</dbReference>
<keyword evidence="7" id="KW-1185">Reference proteome</keyword>
<evidence type="ECO:0000256" key="1">
    <source>
        <dbReference type="ARBA" id="ARBA00005189"/>
    </source>
</evidence>
<gene>
    <name evidence="6" type="ORF">SAMN05920897_112120</name>
</gene>
<dbReference type="GO" id="GO:0003841">
    <property type="term" value="F:1-acylglycerol-3-phosphate O-acyltransferase activity"/>
    <property type="evidence" value="ECO:0007669"/>
    <property type="project" value="TreeGrafter"/>
</dbReference>
<feature type="transmembrane region" description="Helical" evidence="4">
    <location>
        <begin position="6"/>
        <end position="24"/>
    </location>
</feature>
<dbReference type="EMBL" id="FTMS01000012">
    <property type="protein sequence ID" value="SIQ66864.1"/>
    <property type="molecule type" value="Genomic_DNA"/>
</dbReference>
<name>A0A1N6UML3_9SPIO</name>
<protein>
    <submittedName>
        <fullName evidence="6">1-acyl-sn-glycerol-3-phosphate acyltransferase</fullName>
    </submittedName>
</protein>
<accession>A0A1N6UML3</accession>
<dbReference type="InterPro" id="IPR002123">
    <property type="entry name" value="Plipid/glycerol_acylTrfase"/>
</dbReference>
<organism evidence="6 7">
    <name type="scientific">Alkalispirochaeta americana</name>
    <dbReference type="NCBI Taxonomy" id="159291"/>
    <lineage>
        <taxon>Bacteria</taxon>
        <taxon>Pseudomonadati</taxon>
        <taxon>Spirochaetota</taxon>
        <taxon>Spirochaetia</taxon>
        <taxon>Spirochaetales</taxon>
        <taxon>Spirochaetaceae</taxon>
        <taxon>Alkalispirochaeta</taxon>
    </lineage>
</organism>
<comment type="pathway">
    <text evidence="1">Lipid metabolism.</text>
</comment>
<evidence type="ECO:0000256" key="2">
    <source>
        <dbReference type="ARBA" id="ARBA00022679"/>
    </source>
</evidence>
<evidence type="ECO:0000313" key="7">
    <source>
        <dbReference type="Proteomes" id="UP000186400"/>
    </source>
</evidence>